<evidence type="ECO:0000256" key="13">
    <source>
        <dbReference type="SAM" id="SignalP"/>
    </source>
</evidence>
<dbReference type="InterPro" id="IPR038591">
    <property type="entry name" value="NolW-like_sf"/>
</dbReference>
<evidence type="ECO:0000313" key="15">
    <source>
        <dbReference type="EMBL" id="EGC18430.1"/>
    </source>
</evidence>
<dbReference type="InterPro" id="IPR021731">
    <property type="entry name" value="AMIN_dom"/>
</dbReference>
<name>F0EW58_9NEIS</name>
<gene>
    <name evidence="15" type="primary">pilQ</name>
    <name evidence="15" type="ORF">HMPREF9098_0092</name>
</gene>
<dbReference type="InterPro" id="IPR001775">
    <property type="entry name" value="GspD/PilQ"/>
</dbReference>
<evidence type="ECO:0000313" key="16">
    <source>
        <dbReference type="Proteomes" id="UP000004088"/>
    </source>
</evidence>
<proteinExistence type="inferred from homology"/>
<dbReference type="Proteomes" id="UP000004088">
    <property type="component" value="Unassembled WGS sequence"/>
</dbReference>
<sequence>MKTNSLKKLSVFGLGLMMQAAFAGNITDVNVSVLPDQQRVIKLKFDRDPVEPSGFITSSPARIALDFRNTGVKLAQSALTFNDALLNQVVAAQNDANTRVLLGLTKDAQYNAQVRGNEVWIYVSESASTNTAATNAGVVAGARNTYVPTANASGFNIDFRKASQNAGVVEFSSAHGGQPQIKAQNDRIVVTLKNYALPTQEQRNLDVTDFSTPVKAITVKRLGNDTQIVIRNQGTWQHKVTENNGRYAIQVSPKRNVAEASVLSGRPKAQNFTGKRISLDFQNVDVRTVLQVLAKESGMNIVASDSVQGKMTLSLKDVPWDQALDLVLDARNLAMRKHGNIINIAPRQELREKDLEEAKGRQEMEQLGPLLSQSFQLKYKNVEEFKNILRLSDNGSTNGDNSKTILSPRGSALIDPATNTLIITDIQTVIQKFQRLIEELDVPAKQVMVEARIVEAADGVARDLGVKFGANRQGSTSWGSNWGNGVEANRRYVGNGTGSGSNGGVNFAPNVNLPVSSATSSIAVIRSWASGALGLELSAMETDNLTKTISTPRVLTQDRKEAEIRQGTQIPYTTRGSNGEVTTSFKDAILSLKVTPRITPDSKIILDITINKDEPDYTRVNVEGEPGITTRAVKTQAMIEDGGTLVVGGIYQEQMSNNISKVPFLGDIPVLGNLFKSRSRSHTRNELLFFITPRIMGGESTVLRY</sequence>
<dbReference type="Pfam" id="PF11741">
    <property type="entry name" value="AMIN"/>
    <property type="match status" value="2"/>
</dbReference>
<keyword evidence="7" id="KW-0472">Membrane</keyword>
<evidence type="ECO:0000256" key="5">
    <source>
        <dbReference type="ARBA" id="ARBA00022729"/>
    </source>
</evidence>
<evidence type="ECO:0000256" key="4">
    <source>
        <dbReference type="ARBA" id="ARBA00022448"/>
    </source>
</evidence>
<dbReference type="Pfam" id="PF03958">
    <property type="entry name" value="Secretin_N"/>
    <property type="match status" value="1"/>
</dbReference>
<dbReference type="Gene3D" id="2.60.40.3500">
    <property type="match status" value="1"/>
</dbReference>
<dbReference type="AlphaFoldDB" id="F0EW58"/>
<protein>
    <recommendedName>
        <fullName evidence="3">Type IV pilus biogenesis and competence protein PilQ</fullName>
    </recommendedName>
</protein>
<dbReference type="STRING" id="888741.HMPREF9098_0092"/>
<dbReference type="PROSITE" id="PS00875">
    <property type="entry name" value="T2SP_D"/>
    <property type="match status" value="1"/>
</dbReference>
<comment type="subcellular location">
    <subcellularLocation>
        <location evidence="1 12">Cell outer membrane</location>
    </subcellularLocation>
</comment>
<evidence type="ECO:0000256" key="8">
    <source>
        <dbReference type="ARBA" id="ARBA00023237"/>
    </source>
</evidence>
<comment type="similarity">
    <text evidence="2">Belongs to the bacterial secretin family. PilQ subfamily.</text>
</comment>
<keyword evidence="8" id="KW-0998">Cell outer membrane</keyword>
<dbReference type="EMBL" id="AEWV01000003">
    <property type="protein sequence ID" value="EGC18430.1"/>
    <property type="molecule type" value="Genomic_DNA"/>
</dbReference>
<dbReference type="Pfam" id="PF07660">
    <property type="entry name" value="STN"/>
    <property type="match status" value="1"/>
</dbReference>
<feature type="domain" description="Secretin/TonB short N-terminal" evidence="14">
    <location>
        <begin position="299"/>
        <end position="347"/>
    </location>
</feature>
<dbReference type="PANTHER" id="PTHR30604:SF1">
    <property type="entry name" value="DNA UTILIZATION PROTEIN HOFQ"/>
    <property type="match status" value="1"/>
</dbReference>
<evidence type="ECO:0000256" key="11">
    <source>
        <dbReference type="ARBA" id="ARBA00025897"/>
    </source>
</evidence>
<dbReference type="Gene3D" id="3.30.1370.120">
    <property type="match status" value="1"/>
</dbReference>
<evidence type="ECO:0000256" key="1">
    <source>
        <dbReference type="ARBA" id="ARBA00004442"/>
    </source>
</evidence>
<dbReference type="GO" id="GO:0009279">
    <property type="term" value="C:cell outer membrane"/>
    <property type="evidence" value="ECO:0007669"/>
    <property type="project" value="UniProtKB-SubCell"/>
</dbReference>
<dbReference type="GO" id="GO:0030420">
    <property type="term" value="P:establishment of competence for transformation"/>
    <property type="evidence" value="ECO:0007669"/>
    <property type="project" value="UniProtKB-KW"/>
</dbReference>
<dbReference type="RefSeq" id="WP_003780878.1">
    <property type="nucleotide sequence ID" value="NZ_GL870929.1"/>
</dbReference>
<keyword evidence="9" id="KW-0178">Competence</keyword>
<evidence type="ECO:0000256" key="7">
    <source>
        <dbReference type="ARBA" id="ARBA00023136"/>
    </source>
</evidence>
<evidence type="ECO:0000256" key="10">
    <source>
        <dbReference type="ARBA" id="ARBA00024678"/>
    </source>
</evidence>
<dbReference type="InterPro" id="IPR011662">
    <property type="entry name" value="Secretin/TonB_short_N"/>
</dbReference>
<comment type="caution">
    <text evidence="15">The sequence shown here is derived from an EMBL/GenBank/DDBJ whole genome shotgun (WGS) entry which is preliminary data.</text>
</comment>
<dbReference type="PRINTS" id="PR00811">
    <property type="entry name" value="BCTERIALGSPD"/>
</dbReference>
<dbReference type="Gene3D" id="3.30.1370.130">
    <property type="match status" value="1"/>
</dbReference>
<dbReference type="SMART" id="SM00965">
    <property type="entry name" value="STN"/>
    <property type="match status" value="1"/>
</dbReference>
<evidence type="ECO:0000256" key="2">
    <source>
        <dbReference type="ARBA" id="ARBA00006304"/>
    </source>
</evidence>
<evidence type="ECO:0000259" key="14">
    <source>
        <dbReference type="SMART" id="SM00965"/>
    </source>
</evidence>
<evidence type="ECO:0000256" key="3">
    <source>
        <dbReference type="ARBA" id="ARBA00014124"/>
    </source>
</evidence>
<dbReference type="InterPro" id="IPR005644">
    <property type="entry name" value="NolW-like"/>
</dbReference>
<accession>F0EW58</accession>
<feature type="signal peptide" evidence="13">
    <location>
        <begin position="1"/>
        <end position="23"/>
    </location>
</feature>
<dbReference type="Pfam" id="PF00263">
    <property type="entry name" value="Secretin"/>
    <property type="match status" value="1"/>
</dbReference>
<evidence type="ECO:0000256" key="6">
    <source>
        <dbReference type="ARBA" id="ARBA00022927"/>
    </source>
</evidence>
<feature type="chain" id="PRO_5003247474" description="Type IV pilus biogenesis and competence protein PilQ" evidence="13">
    <location>
        <begin position="24"/>
        <end position="705"/>
    </location>
</feature>
<dbReference type="HOGENOM" id="CLU_006756_0_1_4"/>
<dbReference type="Gene3D" id="2.60.40.3470">
    <property type="match status" value="1"/>
</dbReference>
<dbReference type="InterPro" id="IPR004846">
    <property type="entry name" value="T2SS/T3SS_dom"/>
</dbReference>
<dbReference type="InterPro" id="IPR004845">
    <property type="entry name" value="T2SS_GspD_CS"/>
</dbReference>
<comment type="subunit">
    <text evidence="11">Homododecamer. Tetramer of trimer.</text>
</comment>
<dbReference type="InterPro" id="IPR013355">
    <property type="entry name" value="Pilus_4_PilQ"/>
</dbReference>
<dbReference type="GO" id="GO:0009306">
    <property type="term" value="P:protein secretion"/>
    <property type="evidence" value="ECO:0007669"/>
    <property type="project" value="InterPro"/>
</dbReference>
<dbReference type="PANTHER" id="PTHR30604">
    <property type="entry name" value="PROTEIN TRANSPORT PROTEIN HOFQ"/>
    <property type="match status" value="1"/>
</dbReference>
<evidence type="ECO:0000256" key="12">
    <source>
        <dbReference type="RuleBase" id="RU004004"/>
    </source>
</evidence>
<reference evidence="15 16" key="1">
    <citation type="submission" date="2011-01" db="EMBL/GenBank/DDBJ databases">
        <authorList>
            <person name="Muzny D."/>
            <person name="Qin X."/>
            <person name="Deng J."/>
            <person name="Jiang H."/>
            <person name="Liu Y."/>
            <person name="Qu J."/>
            <person name="Song X.-Z."/>
            <person name="Zhang L."/>
            <person name="Thornton R."/>
            <person name="Coyle M."/>
            <person name="Francisco L."/>
            <person name="Jackson L."/>
            <person name="Javaid M."/>
            <person name="Korchina V."/>
            <person name="Kovar C."/>
            <person name="Mata R."/>
            <person name="Mathew T."/>
            <person name="Ngo R."/>
            <person name="Nguyen L."/>
            <person name="Nguyen N."/>
            <person name="Okwuonu G."/>
            <person name="Ongeri F."/>
            <person name="Pham C."/>
            <person name="Simmons D."/>
            <person name="Wilczek-Boney K."/>
            <person name="Hale W."/>
            <person name="Jakkamsetti A."/>
            <person name="Pham P."/>
            <person name="Ruth R."/>
            <person name="San Lucas F."/>
            <person name="Warren J."/>
            <person name="Zhang J."/>
            <person name="Zhao Z."/>
            <person name="Zhou C."/>
            <person name="Zhu D."/>
            <person name="Lee S."/>
            <person name="Bess C."/>
            <person name="Blankenburg K."/>
            <person name="Forbes L."/>
            <person name="Fu Q."/>
            <person name="Gubbala S."/>
            <person name="Hirani K."/>
            <person name="Jayaseelan J.C."/>
            <person name="Lara F."/>
            <person name="Munidasa M."/>
            <person name="Palculict T."/>
            <person name="Patil S."/>
            <person name="Pu L.-L."/>
            <person name="Saada N."/>
            <person name="Tang L."/>
            <person name="Weissenberger G."/>
            <person name="Zhu Y."/>
            <person name="Hemphill L."/>
            <person name="Shang Y."/>
            <person name="Youmans B."/>
            <person name="Ayvaz T."/>
            <person name="Ross M."/>
            <person name="Santibanez J."/>
            <person name="Aqrawi P."/>
            <person name="Gross S."/>
            <person name="Joshi V."/>
            <person name="Fowler G."/>
            <person name="Nazareth L."/>
            <person name="Reid J."/>
            <person name="Worley K."/>
            <person name="Petrosino J."/>
            <person name="Highlander S."/>
            <person name="Gibbs R."/>
        </authorList>
    </citation>
    <scope>NUCLEOTIDE SEQUENCE [LARGE SCALE GENOMIC DNA]</scope>
    <source>
        <strain evidence="15 16">ATCC 33394</strain>
    </source>
</reference>
<keyword evidence="5 13" id="KW-0732">Signal</keyword>
<dbReference type="NCBIfam" id="TIGR02515">
    <property type="entry name" value="IV_pilus_PilQ"/>
    <property type="match status" value="1"/>
</dbReference>
<keyword evidence="6" id="KW-0653">Protein transport</keyword>
<organism evidence="15 16">
    <name type="scientific">Kingella denitrificans ATCC 33394</name>
    <dbReference type="NCBI Taxonomy" id="888741"/>
    <lineage>
        <taxon>Bacteria</taxon>
        <taxon>Pseudomonadati</taxon>
        <taxon>Pseudomonadota</taxon>
        <taxon>Betaproteobacteria</taxon>
        <taxon>Neisseriales</taxon>
        <taxon>Neisseriaceae</taxon>
        <taxon>Kingella</taxon>
    </lineage>
</organism>
<comment type="function">
    <text evidence="10">Required for type IV pilus biogenesis and competence. Could function as a pore for exit of the pilus but also as a channel for entry of heme and antimicrobial agents and uptake of transforming DNA.</text>
</comment>
<keyword evidence="4 12" id="KW-0813">Transport</keyword>
<evidence type="ECO:0000256" key="9">
    <source>
        <dbReference type="ARBA" id="ARBA00023287"/>
    </source>
</evidence>
<keyword evidence="16" id="KW-1185">Reference proteome</keyword>
<dbReference type="InterPro" id="IPR051808">
    <property type="entry name" value="Type_IV_pilus_biogenesis"/>
</dbReference>